<reference evidence="1 2" key="1">
    <citation type="submission" date="2015-01" db="EMBL/GenBank/DDBJ databases">
        <title>Evolution of Trichinella species and genotypes.</title>
        <authorList>
            <person name="Korhonen P.K."/>
            <person name="Edoardo P."/>
            <person name="Giuseppe L.R."/>
            <person name="Gasser R.B."/>
        </authorList>
    </citation>
    <scope>NUCLEOTIDE SEQUENCE [LARGE SCALE GENOMIC DNA]</scope>
    <source>
        <strain evidence="1">ISS1980</strain>
    </source>
</reference>
<evidence type="ECO:0000313" key="1">
    <source>
        <dbReference type="EMBL" id="KRZ64899.1"/>
    </source>
</evidence>
<dbReference type="Proteomes" id="UP000054843">
    <property type="component" value="Unassembled WGS sequence"/>
</dbReference>
<dbReference type="EMBL" id="JYDO01000682">
    <property type="protein sequence ID" value="KRZ64899.1"/>
    <property type="molecule type" value="Genomic_DNA"/>
</dbReference>
<organism evidence="1 2">
    <name type="scientific">Trichinella papuae</name>
    <dbReference type="NCBI Taxonomy" id="268474"/>
    <lineage>
        <taxon>Eukaryota</taxon>
        <taxon>Metazoa</taxon>
        <taxon>Ecdysozoa</taxon>
        <taxon>Nematoda</taxon>
        <taxon>Enoplea</taxon>
        <taxon>Dorylaimia</taxon>
        <taxon>Trichinellida</taxon>
        <taxon>Trichinellidae</taxon>
        <taxon>Trichinella</taxon>
    </lineage>
</organism>
<comment type="caution">
    <text evidence="1">The sequence shown here is derived from an EMBL/GenBank/DDBJ whole genome shotgun (WGS) entry which is preliminary data.</text>
</comment>
<keyword evidence="2" id="KW-1185">Reference proteome</keyword>
<protein>
    <submittedName>
        <fullName evidence="1">Uncharacterized protein</fullName>
    </submittedName>
</protein>
<dbReference type="OrthoDB" id="5920514at2759"/>
<name>A0A0V1LZH1_9BILA</name>
<gene>
    <name evidence="1" type="ORF">T10_1360</name>
</gene>
<dbReference type="AlphaFoldDB" id="A0A0V1LZH1"/>
<sequence>MRPGSFENCLIISNGALVCLSYVASGSIVKASMSSFKTFSNYGSPFSIAENMDNEEKIK</sequence>
<proteinExistence type="predicted"/>
<evidence type="ECO:0000313" key="2">
    <source>
        <dbReference type="Proteomes" id="UP000054843"/>
    </source>
</evidence>
<accession>A0A0V1LZH1</accession>